<gene>
    <name evidence="9" type="ORF">GGQ87_002719</name>
</gene>
<feature type="transmembrane region" description="Helical" evidence="7">
    <location>
        <begin position="12"/>
        <end position="31"/>
    </location>
</feature>
<dbReference type="InterPro" id="IPR029044">
    <property type="entry name" value="Nucleotide-diphossugar_trans"/>
</dbReference>
<keyword evidence="6 7" id="KW-0472">Membrane</keyword>
<evidence type="ECO:0000313" key="10">
    <source>
        <dbReference type="Proteomes" id="UP000587415"/>
    </source>
</evidence>
<dbReference type="EMBL" id="JAATJM010000002">
    <property type="protein sequence ID" value="NJC42424.1"/>
    <property type="molecule type" value="Genomic_DNA"/>
</dbReference>
<comment type="caution">
    <text evidence="9">The sequence shown here is derived from an EMBL/GenBank/DDBJ whole genome shotgun (WGS) entry which is preliminary data.</text>
</comment>
<organism evidence="9 10">
    <name type="scientific">Brevundimonas alba</name>
    <dbReference type="NCBI Taxonomy" id="74314"/>
    <lineage>
        <taxon>Bacteria</taxon>
        <taxon>Pseudomonadati</taxon>
        <taxon>Pseudomonadota</taxon>
        <taxon>Alphaproteobacteria</taxon>
        <taxon>Caulobacterales</taxon>
        <taxon>Caulobacteraceae</taxon>
        <taxon>Brevundimonas</taxon>
    </lineage>
</organism>
<comment type="subcellular location">
    <subcellularLocation>
        <location evidence="1">Membrane</location>
        <topology evidence="1">Multi-pass membrane protein</topology>
    </subcellularLocation>
</comment>
<dbReference type="GO" id="GO:0016757">
    <property type="term" value="F:glycosyltransferase activity"/>
    <property type="evidence" value="ECO:0007669"/>
    <property type="project" value="UniProtKB-KW"/>
</dbReference>
<reference evidence="9 10" key="1">
    <citation type="submission" date="2020-03" db="EMBL/GenBank/DDBJ databases">
        <title>Genomic Encyclopedia of Type Strains, Phase IV (KMG-IV): sequencing the most valuable type-strain genomes for metagenomic binning, comparative biology and taxonomic classification.</title>
        <authorList>
            <person name="Goeker M."/>
        </authorList>
    </citation>
    <scope>NUCLEOTIDE SEQUENCE [LARGE SCALE GENOMIC DNA]</scope>
    <source>
        <strain evidence="9 10">DSM 4736</strain>
    </source>
</reference>
<dbReference type="InterPro" id="IPR050321">
    <property type="entry name" value="Glycosyltr_2/OpgH_subfam"/>
</dbReference>
<evidence type="ECO:0000256" key="2">
    <source>
        <dbReference type="ARBA" id="ARBA00022676"/>
    </source>
</evidence>
<evidence type="ECO:0000259" key="8">
    <source>
        <dbReference type="Pfam" id="PF13632"/>
    </source>
</evidence>
<feature type="domain" description="Glycosyltransferase 2-like" evidence="8">
    <location>
        <begin position="164"/>
        <end position="364"/>
    </location>
</feature>
<dbReference type="Gene3D" id="3.90.550.10">
    <property type="entry name" value="Spore Coat Polysaccharide Biosynthesis Protein SpsA, Chain A"/>
    <property type="match status" value="1"/>
</dbReference>
<sequence length="474" mass="50631">MATSAAWRGLAGFQWLLLALLLGGGLALLWFRPSGAAPVAAAVAAIAFLAISAWRVLLVIVSTRSRDPVPSETSVLPRYSILVALHDETEVMSQLVERLARIDYPPDRLQGLLVLEAHDHATIAAALAAPRPDWLEVFVAPSGTPCTKPRALNCALSHVTGDLVTVYDAEDEPHPLQLREAAARFAGDAGGRLACLQAPLRIRRGRRGADASPFVDRQFAAEYASLFETILPGMARLGLPFPLGGTSNHFRVDVLRAVGGWDAFNVTEDADLGFRLWAEGWRLGVIGLPTWETPPGGLADWLPQRCRWLKGYMQTWGVHTRRPWRLGARGAFALVMTVGACLGSAALNGPSLAWVAAGVLVAVMAGLPPETPLLAMSVLVLGAASAWLSCAIGARRAGVPYGPIDMIGAPAYWALQSLAAFHAGWRLVHEPFAWDKTRHRRDAATAEAPVYAALDETAPNRLSAGHAAAPQPVA</sequence>
<feature type="transmembrane region" description="Helical" evidence="7">
    <location>
        <begin position="326"/>
        <end position="345"/>
    </location>
</feature>
<keyword evidence="10" id="KW-1185">Reference proteome</keyword>
<protein>
    <recommendedName>
        <fullName evidence="8">Glycosyltransferase 2-like domain-containing protein</fullName>
    </recommendedName>
</protein>
<keyword evidence="4 7" id="KW-0812">Transmembrane</keyword>
<accession>A0A7X6BPY3</accession>
<evidence type="ECO:0000256" key="3">
    <source>
        <dbReference type="ARBA" id="ARBA00022679"/>
    </source>
</evidence>
<evidence type="ECO:0000256" key="6">
    <source>
        <dbReference type="ARBA" id="ARBA00023136"/>
    </source>
</evidence>
<keyword evidence="2" id="KW-0328">Glycosyltransferase</keyword>
<name>A0A7X6BPY3_9CAUL</name>
<evidence type="ECO:0000256" key="4">
    <source>
        <dbReference type="ARBA" id="ARBA00022692"/>
    </source>
</evidence>
<dbReference type="PANTHER" id="PTHR43867:SF2">
    <property type="entry name" value="CELLULOSE SYNTHASE CATALYTIC SUBUNIT A [UDP-FORMING]"/>
    <property type="match status" value="1"/>
</dbReference>
<dbReference type="RefSeq" id="WP_245161607.1">
    <property type="nucleotide sequence ID" value="NZ_JAATJM010000002.1"/>
</dbReference>
<dbReference type="InterPro" id="IPR001173">
    <property type="entry name" value="Glyco_trans_2-like"/>
</dbReference>
<proteinExistence type="predicted"/>
<dbReference type="PANTHER" id="PTHR43867">
    <property type="entry name" value="CELLULOSE SYNTHASE CATALYTIC SUBUNIT A [UDP-FORMING]"/>
    <property type="match status" value="1"/>
</dbReference>
<dbReference type="AlphaFoldDB" id="A0A7X6BPY3"/>
<dbReference type="GO" id="GO:0016020">
    <property type="term" value="C:membrane"/>
    <property type="evidence" value="ECO:0007669"/>
    <property type="project" value="UniProtKB-SubCell"/>
</dbReference>
<dbReference type="SUPFAM" id="SSF53448">
    <property type="entry name" value="Nucleotide-diphospho-sugar transferases"/>
    <property type="match status" value="1"/>
</dbReference>
<evidence type="ECO:0000256" key="5">
    <source>
        <dbReference type="ARBA" id="ARBA00022989"/>
    </source>
</evidence>
<keyword evidence="3" id="KW-0808">Transferase</keyword>
<evidence type="ECO:0000256" key="1">
    <source>
        <dbReference type="ARBA" id="ARBA00004141"/>
    </source>
</evidence>
<keyword evidence="5 7" id="KW-1133">Transmembrane helix</keyword>
<feature type="transmembrane region" description="Helical" evidence="7">
    <location>
        <begin position="37"/>
        <end position="61"/>
    </location>
</feature>
<dbReference type="Proteomes" id="UP000587415">
    <property type="component" value="Unassembled WGS sequence"/>
</dbReference>
<evidence type="ECO:0000313" key="9">
    <source>
        <dbReference type="EMBL" id="NJC42424.1"/>
    </source>
</evidence>
<feature type="transmembrane region" description="Helical" evidence="7">
    <location>
        <begin position="374"/>
        <end position="394"/>
    </location>
</feature>
<dbReference type="Pfam" id="PF13632">
    <property type="entry name" value="Glyco_trans_2_3"/>
    <property type="match status" value="1"/>
</dbReference>
<evidence type="ECO:0000256" key="7">
    <source>
        <dbReference type="SAM" id="Phobius"/>
    </source>
</evidence>